<dbReference type="Pfam" id="PF00646">
    <property type="entry name" value="F-box"/>
    <property type="match status" value="1"/>
</dbReference>
<dbReference type="Proteomes" id="UP000664534">
    <property type="component" value="Unassembled WGS sequence"/>
</dbReference>
<comment type="caution">
    <text evidence="2">The sequence shown here is derived from an EMBL/GenBank/DDBJ whole genome shotgun (WGS) entry which is preliminary data.</text>
</comment>
<feature type="domain" description="F-box" evidence="1">
    <location>
        <begin position="6"/>
        <end position="39"/>
    </location>
</feature>
<keyword evidence="3" id="KW-1185">Reference proteome</keyword>
<dbReference type="OrthoDB" id="5398544at2759"/>
<evidence type="ECO:0000313" key="3">
    <source>
        <dbReference type="Proteomes" id="UP000664534"/>
    </source>
</evidence>
<protein>
    <recommendedName>
        <fullName evidence="1">F-box domain-containing protein</fullName>
    </recommendedName>
</protein>
<dbReference type="InterPro" id="IPR036047">
    <property type="entry name" value="F-box-like_dom_sf"/>
</dbReference>
<sequence length="327" mass="37065">MLTQRFDSLPVEIQVMILCTMTAAKLISFRCCSKEFNALFIANQSNIIRGVLKNPYYRTASTLDRTIPASGPLRFESLRYIARRRDIAEMLATSIAEHHVRGGSRKKTRMAANIIPYLLCLGHFFEAYRECLANYTPRPGYVSKFSPGTTTEGKILQTNYNKQAVQRICMTFGLLNDMLDQAFVRGIPNIGEQIPHLSFMPNPVHADIYTFGGLEMVKDILTHPRMKDRRRYAASHFAKTTPAPVPVHHGIKRTVALPPSVLGRRLDMATTRKICDLLPFSHHILDVGGVFIFGLFPRVGLSEEIDMKKKFLKYLKSYKGEEPSVVR</sequence>
<reference evidence="2" key="1">
    <citation type="submission" date="2021-03" db="EMBL/GenBank/DDBJ databases">
        <authorList>
            <person name="Tagirdzhanova G."/>
        </authorList>
    </citation>
    <scope>NUCLEOTIDE SEQUENCE</scope>
</reference>
<evidence type="ECO:0000313" key="2">
    <source>
        <dbReference type="EMBL" id="CAF9936457.1"/>
    </source>
</evidence>
<accession>A0A8H3IQC9</accession>
<dbReference type="AlphaFoldDB" id="A0A8H3IQC9"/>
<proteinExistence type="predicted"/>
<dbReference type="SUPFAM" id="SSF81383">
    <property type="entry name" value="F-box domain"/>
    <property type="match status" value="1"/>
</dbReference>
<dbReference type="EMBL" id="CAJPDT010000091">
    <property type="protein sequence ID" value="CAF9936457.1"/>
    <property type="molecule type" value="Genomic_DNA"/>
</dbReference>
<dbReference type="InterPro" id="IPR001810">
    <property type="entry name" value="F-box_dom"/>
</dbReference>
<evidence type="ECO:0000259" key="1">
    <source>
        <dbReference type="Pfam" id="PF00646"/>
    </source>
</evidence>
<name>A0A8H3IQC9_9LECA</name>
<organism evidence="2 3">
    <name type="scientific">Imshaugia aleurites</name>
    <dbReference type="NCBI Taxonomy" id="172621"/>
    <lineage>
        <taxon>Eukaryota</taxon>
        <taxon>Fungi</taxon>
        <taxon>Dikarya</taxon>
        <taxon>Ascomycota</taxon>
        <taxon>Pezizomycotina</taxon>
        <taxon>Lecanoromycetes</taxon>
        <taxon>OSLEUM clade</taxon>
        <taxon>Lecanoromycetidae</taxon>
        <taxon>Lecanorales</taxon>
        <taxon>Lecanorineae</taxon>
        <taxon>Parmeliaceae</taxon>
        <taxon>Imshaugia</taxon>
    </lineage>
</organism>
<gene>
    <name evidence="2" type="ORF">IMSHALPRED_010766</name>
</gene>